<keyword evidence="2" id="KW-0472">Membrane</keyword>
<dbReference type="PANTHER" id="PTHR38687">
    <property type="entry name" value="CELL DIVISION PROTEIN DEDD-RELATED"/>
    <property type="match status" value="1"/>
</dbReference>
<evidence type="ECO:0000256" key="1">
    <source>
        <dbReference type="SAM" id="MobiDB-lite"/>
    </source>
</evidence>
<evidence type="ECO:0000256" key="2">
    <source>
        <dbReference type="SAM" id="Phobius"/>
    </source>
</evidence>
<organism evidence="4 5">
    <name type="scientific">Undibacterium aquatile</name>
    <dbReference type="NCBI Taxonomy" id="1537398"/>
    <lineage>
        <taxon>Bacteria</taxon>
        <taxon>Pseudomonadati</taxon>
        <taxon>Pseudomonadota</taxon>
        <taxon>Betaproteobacteria</taxon>
        <taxon>Burkholderiales</taxon>
        <taxon>Oxalobacteraceae</taxon>
        <taxon>Undibacterium</taxon>
    </lineage>
</organism>
<feature type="region of interest" description="Disordered" evidence="1">
    <location>
        <begin position="42"/>
        <end position="128"/>
    </location>
</feature>
<comment type="caution">
    <text evidence="4">The sequence shown here is derived from an EMBL/GenBank/DDBJ whole genome shotgun (WGS) entry which is preliminary data.</text>
</comment>
<dbReference type="PROSITE" id="PS51724">
    <property type="entry name" value="SPOR"/>
    <property type="match status" value="1"/>
</dbReference>
<feature type="compositionally biased region" description="Low complexity" evidence="1">
    <location>
        <begin position="85"/>
        <end position="96"/>
    </location>
</feature>
<keyword evidence="2" id="KW-1133">Transmembrane helix</keyword>
<protein>
    <submittedName>
        <fullName evidence="4">SPOR domain-containing protein</fullName>
    </submittedName>
</protein>
<feature type="domain" description="SPOR" evidence="3">
    <location>
        <begin position="134"/>
        <end position="213"/>
    </location>
</feature>
<feature type="compositionally biased region" description="Basic and acidic residues" evidence="1">
    <location>
        <begin position="73"/>
        <end position="84"/>
    </location>
</feature>
<dbReference type="InterPro" id="IPR007730">
    <property type="entry name" value="SPOR-like_dom"/>
</dbReference>
<dbReference type="Gene3D" id="3.30.70.1070">
    <property type="entry name" value="Sporulation related repeat"/>
    <property type="match status" value="1"/>
</dbReference>
<gene>
    <name evidence="4" type="ORF">H8K26_17355</name>
</gene>
<keyword evidence="2" id="KW-0812">Transmembrane</keyword>
<dbReference type="Proteomes" id="UP000637632">
    <property type="component" value="Unassembled WGS sequence"/>
</dbReference>
<dbReference type="InterPro" id="IPR036680">
    <property type="entry name" value="SPOR-like_sf"/>
</dbReference>
<dbReference type="Pfam" id="PF05036">
    <property type="entry name" value="SPOR"/>
    <property type="match status" value="1"/>
</dbReference>
<evidence type="ECO:0000259" key="3">
    <source>
        <dbReference type="PROSITE" id="PS51724"/>
    </source>
</evidence>
<name>A0ABR6XJY9_9BURK</name>
<reference evidence="4 5" key="1">
    <citation type="submission" date="2020-08" db="EMBL/GenBank/DDBJ databases">
        <title>Novel species isolated from subtropical streams in China.</title>
        <authorList>
            <person name="Lu H."/>
        </authorList>
    </citation>
    <scope>NUCLEOTIDE SEQUENCE [LARGE SCALE GENOMIC DNA]</scope>
    <source>
        <strain evidence="4 5">CCTCC AB 2015119</strain>
    </source>
</reference>
<dbReference type="PANTHER" id="PTHR38687:SF1">
    <property type="entry name" value="CELL DIVISION PROTEIN DEDD"/>
    <property type="match status" value="1"/>
</dbReference>
<evidence type="ECO:0000313" key="5">
    <source>
        <dbReference type="Proteomes" id="UP000637632"/>
    </source>
</evidence>
<dbReference type="SUPFAM" id="SSF110997">
    <property type="entry name" value="Sporulation related repeat"/>
    <property type="match status" value="1"/>
</dbReference>
<keyword evidence="5" id="KW-1185">Reference proteome</keyword>
<dbReference type="InterPro" id="IPR052521">
    <property type="entry name" value="Cell_div_SPOR-domain"/>
</dbReference>
<accession>A0ABR6XJY9</accession>
<feature type="transmembrane region" description="Helical" evidence="2">
    <location>
        <begin position="16"/>
        <end position="37"/>
    </location>
</feature>
<sequence length="214" mass="22753">MKSHHSTLQRQQGNTLTGIIIGLVIGLGIAVAVALLITKSSTPFTNKGGKSDKPDQPVTQLQDPNRPMYGKPDAVKEAAKEQAKDAAVAKPADAVPTQAAVRPPEVKAETKPAQEKPAADKVSDKSEKAADAAADDKYIYFLQAGAFKEQADADSARAKLALIGFEARVTEKNSDTGTMYRVRVGPINNAETMNRMKAKLSENGVDVAIVRTAK</sequence>
<feature type="compositionally biased region" description="Basic and acidic residues" evidence="1">
    <location>
        <begin position="104"/>
        <end position="128"/>
    </location>
</feature>
<dbReference type="RefSeq" id="WP_190481283.1">
    <property type="nucleotide sequence ID" value="NZ_JACOFT010000008.1"/>
</dbReference>
<proteinExistence type="predicted"/>
<evidence type="ECO:0000313" key="4">
    <source>
        <dbReference type="EMBL" id="MBC3813213.1"/>
    </source>
</evidence>
<dbReference type="EMBL" id="JACOFT010000008">
    <property type="protein sequence ID" value="MBC3813213.1"/>
    <property type="molecule type" value="Genomic_DNA"/>
</dbReference>